<evidence type="ECO:0000313" key="2">
    <source>
        <dbReference type="EMBL" id="KAA0061628.1"/>
    </source>
</evidence>
<dbReference type="Proteomes" id="UP000321393">
    <property type="component" value="Unassembled WGS sequence"/>
</dbReference>
<organism evidence="2 3">
    <name type="scientific">Cucumis melo var. makuwa</name>
    <name type="common">Oriental melon</name>
    <dbReference type="NCBI Taxonomy" id="1194695"/>
    <lineage>
        <taxon>Eukaryota</taxon>
        <taxon>Viridiplantae</taxon>
        <taxon>Streptophyta</taxon>
        <taxon>Embryophyta</taxon>
        <taxon>Tracheophyta</taxon>
        <taxon>Spermatophyta</taxon>
        <taxon>Magnoliopsida</taxon>
        <taxon>eudicotyledons</taxon>
        <taxon>Gunneridae</taxon>
        <taxon>Pentapetalae</taxon>
        <taxon>rosids</taxon>
        <taxon>fabids</taxon>
        <taxon>Cucurbitales</taxon>
        <taxon>Cucurbitaceae</taxon>
        <taxon>Benincaseae</taxon>
        <taxon>Cucumis</taxon>
    </lineage>
</organism>
<accession>A0A5A7V233</accession>
<evidence type="ECO:0000313" key="3">
    <source>
        <dbReference type="Proteomes" id="UP000321393"/>
    </source>
</evidence>
<sequence>MKKKHPVNSVIGDISSGISKRKKNRLDYAKMIADKPADVNTMGTKWIFKNKIDEMGNVTQIKAQLISQGYSHIKGVDFGFEDPSYPDHVKKLKKALYGLKQAFQARCRKLSVFSLEHGFSRGGKLAFFYGFQIQQEETRIFISQEKYARNLNKKFDLEQAKAKIAPTATHIKVSMDNGGKKVDESLYRNIIGSLLYIIASGPDIAYVAGIVEFRVWYLFDITVVLLGYCHAD</sequence>
<dbReference type="EMBL" id="SSTE01004741">
    <property type="protein sequence ID" value="KAA0061628.1"/>
    <property type="molecule type" value="Genomic_DNA"/>
</dbReference>
<name>A0A5A7V233_CUCMM</name>
<dbReference type="AlphaFoldDB" id="A0A5A7V233"/>
<dbReference type="EMBL" id="SSTE01018872">
    <property type="protein sequence ID" value="KAA0037770.1"/>
    <property type="molecule type" value="Genomic_DNA"/>
</dbReference>
<reference evidence="2 3" key="1">
    <citation type="submission" date="2019-08" db="EMBL/GenBank/DDBJ databases">
        <title>Draft genome sequences of two oriental melons (Cucumis melo L. var makuwa).</title>
        <authorList>
            <person name="Kwon S.-Y."/>
        </authorList>
    </citation>
    <scope>NUCLEOTIDE SEQUENCE [LARGE SCALE GENOMIC DNA]</scope>
    <source>
        <strain evidence="3">cv. SW 3</strain>
        <tissue evidence="2">Leaf</tissue>
    </source>
</reference>
<proteinExistence type="predicted"/>
<comment type="caution">
    <text evidence="2">The sequence shown here is derived from an EMBL/GenBank/DDBJ whole genome shotgun (WGS) entry which is preliminary data.</text>
</comment>
<evidence type="ECO:0000313" key="1">
    <source>
        <dbReference type="EMBL" id="KAA0037770.1"/>
    </source>
</evidence>
<protein>
    <submittedName>
        <fullName evidence="2">Mitochondrial protein</fullName>
    </submittedName>
</protein>
<gene>
    <name evidence="1" type="ORF">E6C27_scaffold3085G00150</name>
    <name evidence="2" type="ORF">E6C27_scaffold3980G00120</name>
</gene>